<organism evidence="2 3">
    <name type="scientific">Paramecium sonneborni</name>
    <dbReference type="NCBI Taxonomy" id="65129"/>
    <lineage>
        <taxon>Eukaryota</taxon>
        <taxon>Sar</taxon>
        <taxon>Alveolata</taxon>
        <taxon>Ciliophora</taxon>
        <taxon>Intramacronucleata</taxon>
        <taxon>Oligohymenophorea</taxon>
        <taxon>Peniculida</taxon>
        <taxon>Parameciidae</taxon>
        <taxon>Paramecium</taxon>
    </lineage>
</organism>
<feature type="transmembrane region" description="Helical" evidence="1">
    <location>
        <begin position="2879"/>
        <end position="2905"/>
    </location>
</feature>
<dbReference type="EMBL" id="CAJJDN010000003">
    <property type="protein sequence ID" value="CAD8048507.1"/>
    <property type="molecule type" value="Genomic_DNA"/>
</dbReference>
<keyword evidence="1" id="KW-0472">Membrane</keyword>
<feature type="transmembrane region" description="Helical" evidence="1">
    <location>
        <begin position="2956"/>
        <end position="2980"/>
    </location>
</feature>
<dbReference type="Proteomes" id="UP000692954">
    <property type="component" value="Unassembled WGS sequence"/>
</dbReference>
<feature type="transmembrane region" description="Helical" evidence="1">
    <location>
        <begin position="2814"/>
        <end position="2841"/>
    </location>
</feature>
<sequence length="3105" mass="361997">MGKQYSEAIISWHYIQYEIGTLNNDGQPLFTVFFAFLNLKQQWKWSKEIHHFTNSRFYILIGGDDFVSNLFSGFLSDWSFSLYCDQRDVQFKIKCHYSCRTCNGILSSSCLSCNNDSHRLYSKEQQRCQCAYGYIEEINEEDCLTLEDYMGNLESQSQNIEYQFDTQNFEGEWHLLYYYVDTTTQQIKIYVLNYRTKDLFSQQISGLINYGNRIFQRNFGVFQISQGSEIVKLKYFTGNLGIVFVTFFQNIFDNFDQFYLECPIYYSCTSQITNLVKYNQELKKNQIIQKSVANSIKKSGYVIQGWVKLNKIESIQQLDTVLLRVTTRLQYFNDKLYGDRLLYIVYHQNIIQDENGLTISTNSYSFPIVEESYKSDVLDKITIMGKQYSEAIISWHYIQYEIGTLNNDGQPLFTVFFAFLNLKQQWKWSKEIHHFTNSRFYILIGGDDFVSNLFSGFLSDWSFSLYCDQRDVQFKIKCHYSCRTCNGILSSSCLSCNNDSHRLYSKEQQRCQCAYGYIEEINEEDCLTLEDYMGNLVVDEYERKCDKPGYFTCSEDYIMCDYGYFQIGNECLKCPRFNIEQLDESIECGDCLINPEQFSTKLLCTYDFKVNDWQKKFAYQEISREAQFQESFTIVFDELGKRQLKLIEGQFEYGCKYGFYKDFDGICKKCLEGCLACVMGSTCHYCYIGYTLRQDGNCQKCQKCHNCILENNQEICQFQEDCLSNQYWLNNQCYDCGQYCSKCIYQQCLYCINNQQYFITFDKENCAICNIKNCKYCFQYYEVADKIYTTLDFIPFLENIQSQFLKIGCAECEINMFFNFQTNKCEEKPKDQIQCSFGIITYNSGKAICIKSLYPLIGIQQTLCNSILYCEQCIVNYVNTDGFCIKCSDGYYSSITTGQCKQCPTTCKTCQQQNKNYQDFWKWDIKAFYKYFVNSKNDHYFEQYGLNYNTNNFEIVCTSCFSDSFLYQSSCYQNCGSDCNNCQIITTSSSYSSKCFQCNSALYNQQKSINKIDLNICQECIVFCKACLPRQLSQIQLLNPFITQTNKYTNQCYSFDQEVKQSNEDIQYNIKYQDKINFHPLFKTPYKCHIFDKCIKTLTFNQFLYCDSNYRFLEFDQEQRYNYKNQHVTYYEFAYYGILIDDYIYTFLNEQSIMEIDFQNLIKTHPKYTGQCIQWELQPIRIINTFPSQIFTAKTVRFKLIGEQFTNLLTSAIFSIINFDEILLQNIGLFVRETLSHQQISKSNIICQFIMINSYNPITFKLIDAKVFNSNTYKYISLSIQSNNSLNTLFENITFENLNLTNSKLIDFQSLQNTKNPQFNARNLIFINSNFTQSSFFYFQSLLFSSDQKILISNFSAYNITLRAGSQLINTSFLLQYHIGNILLENIYLENMTLMNASSILNLMGVGSCSIINLTLKNIIFFDTSSFLQSNIINIENLLAIDIFIYSGYFITNKGLSSKTSQSLKNAESIRIKNATFIENFYYNSQCFIAIFKNDLLNNSILIEDIKLKNNQFYNIQQGINQIKSLNNDQALIYLECDICILNKVEIFRGIGYPEISIFKSKFLKLSNIIIQQNPQFITKTLHSSYKCIVNFLFLDLHFVFYIGSFRQVEMDNVVISKSVIFDNPFFLFANLNQINEQAENSIIIKNSQFFENMLIISQQNRFTSIIAINTEQIINISIINTTFTQNFLNEYFQDQSLYSSSTLIINAQSGNVSISNCHFNQNIASNSTDSNLFIKTKHLIIYNCGFRKQNQMNPAILQKYLFVSKIDTEVSNLMLNFQILSSGGNAYFIINSMIIDKVIVEQSLALNGGAFFIITSQEGFININNSKFINTSTTLYGYQLSVGGCLYIDSSKSRIRLLIENSEFYKTTSRTQAGLLYIAPSFFQNEIILNQLTIQESFSIQNSIFTFSPSRQSSIYSNFQIKNSKLINTENAFNEYLSQLQDISQQDIKPFQRENPTMYVQYCNFTMFNCTFTNFHIANILEILNGYIVNLNQIIIANSTYYVSPIIRVSLREGFIGQILISELKIQQLQQYKTQFGECEEIEVIQTKDLSCFNEYQDIVQDPIVETTKMNLSNQLICNKNSIFQNINYNISLIEIKNINNQQELIIMDTIIQNNECSNCYFGVMSISDVNVNSTNLKINNISLINNQCGVIGCISFLQNLNFNFKQIQQNRILEISSERMQYIQNKEIQLKIKNSQFINNIADYGGALLVNDLTILIEQCLFQLNYGRQIGGAIYYFASSSQNNILILDSQIIQNKAQIGGGLYQNAENIQQFQKGNVYINENQGNKFADNLAILPVYLHLSLDGINFLNNKQLFKNKTTLIDEVDVKSYYYLGSTEKTDQILLPSGLQIYDYQYFDPQSNSYINYNYSFRLIPLNSQFEQMKNLNGTKCTINPSIVNRSNTQQKIKQITENISEQFLSYTNVYFNDLTHDYNLDNLTVYFNPFEQQNYSLQLAFICNTIKVPIYNQDPPYELNYTLENYILLLHLRTFKCQLGEYLNMSSGGCVQCDITQNQYSVQQNAQACQLKDELKIKSIKPAMIELRSGYWRAYYDSNVIELCYHQQQNCQGGWFTGNQSCEIGHIGALCEQCDLYNIRGQGYFSVGQAYSCSSCEEVARNIINIILVILWTLLSLFISVSSTIQMIEEFIFQLKLKSLRNYFITQPTSTSVLLKVFTNYLQIISSITSFQLSIPLGISLLVIGVGNPMDSMAFSLDCFLTDSNQKVPIIYFRIIFSLLTIGVYILFFFSIYLLLLYIKKSKFQITFITTTFIYIYIYLFPNIISGLIGLLSYRKISDELWISGNVSYLYNTKQHTIWLLSFIIPSFLILGLIIPFFFWFVVYYNRKQLNQTKVRKMWGYLYNEYKLQTYYWETLKIFQKELIILVLQYYADYVAVKASLVFLILYIYSNLSTKYRPYQSALLNKIDFLSTSICSISIVLASSIYTAQSFDIMEVVFPFYTILAGLNFIFVATMLQKLIYAYFDKMEKTIENIKALIYLKFPKIINNNKTLKRIFVQNSIKKKLIKQRFKMIREYLITQAQQIIDFKSSITQEIAPKSTTRKDEQTTITEPLSSTNRHTIRLLQRQNKQFSKQPSIYSVRAIIESKQE</sequence>
<feature type="transmembrane region" description="Helical" evidence="1">
    <location>
        <begin position="2925"/>
        <end position="2944"/>
    </location>
</feature>
<dbReference type="CDD" id="cd00064">
    <property type="entry name" value="FU"/>
    <property type="match status" value="2"/>
</dbReference>
<dbReference type="OrthoDB" id="77931at2759"/>
<feature type="transmembrane region" description="Helical" evidence="1">
    <location>
        <begin position="2764"/>
        <end position="2788"/>
    </location>
</feature>
<protein>
    <submittedName>
        <fullName evidence="2">Uncharacterized protein</fullName>
    </submittedName>
</protein>
<feature type="transmembrane region" description="Helical" evidence="1">
    <location>
        <begin position="2680"/>
        <end position="2703"/>
    </location>
</feature>
<keyword evidence="1" id="KW-0812">Transmembrane</keyword>
<proteinExistence type="predicted"/>
<comment type="caution">
    <text evidence="2">The sequence shown here is derived from an EMBL/GenBank/DDBJ whole genome shotgun (WGS) entry which is preliminary data.</text>
</comment>
<dbReference type="PANTHER" id="PTHR11319:SF35">
    <property type="entry name" value="OUTER MEMBRANE PROTEIN PMPC-RELATED"/>
    <property type="match status" value="1"/>
</dbReference>
<feature type="transmembrane region" description="Helical" evidence="1">
    <location>
        <begin position="2727"/>
        <end position="2752"/>
    </location>
</feature>
<dbReference type="PANTHER" id="PTHR11319">
    <property type="entry name" value="G PROTEIN-COUPLED RECEPTOR-RELATED"/>
    <property type="match status" value="1"/>
</dbReference>
<dbReference type="InterPro" id="IPR006212">
    <property type="entry name" value="Furin_repeat"/>
</dbReference>
<keyword evidence="1" id="KW-1133">Transmembrane helix</keyword>
<accession>A0A8S1K077</accession>
<keyword evidence="3" id="KW-1185">Reference proteome</keyword>
<gene>
    <name evidence="2" type="ORF">PSON_ATCC_30995.1.T0030259</name>
</gene>
<reference evidence="2" key="1">
    <citation type="submission" date="2021-01" db="EMBL/GenBank/DDBJ databases">
        <authorList>
            <consortium name="Genoscope - CEA"/>
            <person name="William W."/>
        </authorList>
    </citation>
    <scope>NUCLEOTIDE SEQUENCE</scope>
</reference>
<evidence type="ECO:0000313" key="2">
    <source>
        <dbReference type="EMBL" id="CAD8048507.1"/>
    </source>
</evidence>
<name>A0A8S1K077_9CILI</name>
<evidence type="ECO:0000313" key="3">
    <source>
        <dbReference type="Proteomes" id="UP000692954"/>
    </source>
</evidence>
<feature type="transmembrane region" description="Helical" evidence="1">
    <location>
        <begin position="2619"/>
        <end position="2644"/>
    </location>
</feature>
<evidence type="ECO:0000256" key="1">
    <source>
        <dbReference type="SAM" id="Phobius"/>
    </source>
</evidence>